<feature type="signal peptide" evidence="1">
    <location>
        <begin position="1"/>
        <end position="31"/>
    </location>
</feature>
<dbReference type="SUPFAM" id="SSF51092">
    <property type="entry name" value="Vitelline membrane outer protein-I (VMO-I)"/>
    <property type="match status" value="1"/>
</dbReference>
<reference evidence="2" key="2">
    <citation type="submission" date="2025-09" db="UniProtKB">
        <authorList>
            <consortium name="Ensembl"/>
        </authorList>
    </citation>
    <scope>IDENTIFICATION</scope>
</reference>
<dbReference type="Pfam" id="PF03762">
    <property type="entry name" value="VOMI"/>
    <property type="match status" value="1"/>
</dbReference>
<dbReference type="AlphaFoldDB" id="A0A8C6ULX6"/>
<feature type="chain" id="PRO_5034935700" evidence="1">
    <location>
        <begin position="32"/>
        <end position="266"/>
    </location>
</feature>
<sequence>MWESGTFEGTMALTTLNVLTVLTALLLCAQGQVLRAGTAYNSRSYSSLLTVTNGERFGSWTWTESCPENYFAIGFSIRVESNQHGGDDTAMNGVRLFCAKDESRSLLYTIESHYGYFGDWTAPQYCPTGFSAPFSSAWSRIRGTSMTRLSTTSASAAAATLRWRALGCPGESTDTGARIVMVASAVWRLRWRGTRGMGTTPHSTTCASSAAKRAHRDRALLLFEKHSQFLGKFAWAVVSSHPVSFLYLLQDPVLGFLDKRFLCILG</sequence>
<dbReference type="InterPro" id="IPR036706">
    <property type="entry name" value="VOMI_sf"/>
</dbReference>
<accession>A0A8C6ULX6</accession>
<dbReference type="InterPro" id="IPR005515">
    <property type="entry name" value="VOMI"/>
</dbReference>
<dbReference type="PANTHER" id="PTHR18841">
    <property type="entry name" value="VITELLINE MEMBRANE OUTER LAYER PROTEIN I-RELATED"/>
    <property type="match status" value="1"/>
</dbReference>
<evidence type="ECO:0000256" key="1">
    <source>
        <dbReference type="SAM" id="SignalP"/>
    </source>
</evidence>
<protein>
    <submittedName>
        <fullName evidence="2">Uncharacterized protein</fullName>
    </submittedName>
</protein>
<dbReference type="Ensembl" id="ENSNMLT00000039913.1">
    <property type="protein sequence ID" value="ENSNMLP00000035830.1"/>
    <property type="gene ID" value="ENSNMLG00000022249.1"/>
</dbReference>
<organism evidence="2 3">
    <name type="scientific">Neogobius melanostomus</name>
    <name type="common">round goby</name>
    <dbReference type="NCBI Taxonomy" id="47308"/>
    <lineage>
        <taxon>Eukaryota</taxon>
        <taxon>Metazoa</taxon>
        <taxon>Chordata</taxon>
        <taxon>Craniata</taxon>
        <taxon>Vertebrata</taxon>
        <taxon>Euteleostomi</taxon>
        <taxon>Actinopterygii</taxon>
        <taxon>Neopterygii</taxon>
        <taxon>Teleostei</taxon>
        <taxon>Neoteleostei</taxon>
        <taxon>Acanthomorphata</taxon>
        <taxon>Gobiaria</taxon>
        <taxon>Gobiiformes</taxon>
        <taxon>Gobioidei</taxon>
        <taxon>Gobiidae</taxon>
        <taxon>Benthophilinae</taxon>
        <taxon>Neogobiini</taxon>
        <taxon>Neogobius</taxon>
    </lineage>
</organism>
<reference evidence="2" key="1">
    <citation type="submission" date="2025-08" db="UniProtKB">
        <authorList>
            <consortium name="Ensembl"/>
        </authorList>
    </citation>
    <scope>IDENTIFICATION</scope>
</reference>
<dbReference type="PANTHER" id="PTHR18841:SF0">
    <property type="entry name" value="VITELLINE MEMBRANE OUTER LAYER 1 HOMOLOG A-RELATED"/>
    <property type="match status" value="1"/>
</dbReference>
<dbReference type="Proteomes" id="UP000694523">
    <property type="component" value="Unplaced"/>
</dbReference>
<name>A0A8C6ULX6_9GOBI</name>
<evidence type="ECO:0000313" key="2">
    <source>
        <dbReference type="Ensembl" id="ENSNMLP00000035830.1"/>
    </source>
</evidence>
<keyword evidence="3" id="KW-1185">Reference proteome</keyword>
<keyword evidence="1" id="KW-0732">Signal</keyword>
<proteinExistence type="predicted"/>
<evidence type="ECO:0000313" key="3">
    <source>
        <dbReference type="Proteomes" id="UP000694523"/>
    </source>
</evidence>
<dbReference type="GO" id="GO:0005615">
    <property type="term" value="C:extracellular space"/>
    <property type="evidence" value="ECO:0007669"/>
    <property type="project" value="TreeGrafter"/>
</dbReference>
<dbReference type="Gene3D" id="2.100.10.20">
    <property type="entry name" value="Vitelline membrane outer layer protein I (VOMI)"/>
    <property type="match status" value="1"/>
</dbReference>